<keyword evidence="1 3" id="KW-0560">Oxidoreductase</keyword>
<dbReference type="RefSeq" id="WP_040085050.1">
    <property type="nucleotide sequence ID" value="NZ_BCSU01000004.1"/>
</dbReference>
<evidence type="ECO:0000256" key="3">
    <source>
        <dbReference type="RuleBase" id="RU003345"/>
    </source>
</evidence>
<evidence type="ECO:0000259" key="4">
    <source>
        <dbReference type="Pfam" id="PF00171"/>
    </source>
</evidence>
<dbReference type="PANTHER" id="PTHR43217">
    <property type="entry name" value="SUCCINATE SEMIALDEHYDE DEHYDROGENASE [NAD(P)+] SAD"/>
    <property type="match status" value="1"/>
</dbReference>
<evidence type="ECO:0000256" key="1">
    <source>
        <dbReference type="ARBA" id="ARBA00023002"/>
    </source>
</evidence>
<dbReference type="Pfam" id="PF00171">
    <property type="entry name" value="Aldedh"/>
    <property type="match status" value="1"/>
</dbReference>
<dbReference type="InterPro" id="IPR016162">
    <property type="entry name" value="Ald_DH_N"/>
</dbReference>
<dbReference type="PROSITE" id="PS00687">
    <property type="entry name" value="ALDEHYDE_DEHYDR_GLU"/>
    <property type="match status" value="1"/>
</dbReference>
<proteinExistence type="inferred from homology"/>
<dbReference type="InterPro" id="IPR047110">
    <property type="entry name" value="GABD/Sad-like"/>
</dbReference>
<name>A0A0B5D815_9CORY</name>
<reference evidence="5 6" key="1">
    <citation type="submission" date="2013-04" db="EMBL/GenBank/DDBJ databases">
        <title>Complete genome sequence of Corynebacterium humireducens DSM 45392(T), isolated from a wastewater-fed microbial fuel cell.</title>
        <authorList>
            <person name="Ruckert C."/>
            <person name="Albersmeier A."/>
            <person name="Kalinowski J."/>
        </authorList>
    </citation>
    <scope>NUCLEOTIDE SEQUENCE [LARGE SCALE GENOMIC DNA]</scope>
    <source>
        <strain evidence="6">MFC-5</strain>
    </source>
</reference>
<dbReference type="STRING" id="1223515.B842_02625"/>
<accession>A0A0B5D815</accession>
<evidence type="ECO:0000313" key="6">
    <source>
        <dbReference type="Proteomes" id="UP000031524"/>
    </source>
</evidence>
<dbReference type="Gene3D" id="3.40.309.10">
    <property type="entry name" value="Aldehyde Dehydrogenase, Chain A, domain 2"/>
    <property type="match status" value="1"/>
</dbReference>
<dbReference type="InterPro" id="IPR016163">
    <property type="entry name" value="Ald_DH_C"/>
</dbReference>
<dbReference type="OrthoDB" id="6882680at2"/>
<dbReference type="InterPro" id="IPR015590">
    <property type="entry name" value="Aldehyde_DH_dom"/>
</dbReference>
<dbReference type="Proteomes" id="UP000031524">
    <property type="component" value="Chromosome"/>
</dbReference>
<feature type="active site" evidence="2">
    <location>
        <position position="230"/>
    </location>
</feature>
<evidence type="ECO:0000313" key="5">
    <source>
        <dbReference type="EMBL" id="AJE32378.1"/>
    </source>
</evidence>
<gene>
    <name evidence="5" type="ORF">B842_02625</name>
</gene>
<dbReference type="GO" id="GO:0004777">
    <property type="term" value="F:succinate-semialdehyde dehydrogenase (NAD+) activity"/>
    <property type="evidence" value="ECO:0007669"/>
    <property type="project" value="TreeGrafter"/>
</dbReference>
<dbReference type="KEGG" id="chm:B842_02625"/>
<dbReference type="HOGENOM" id="CLU_005391_1_0_11"/>
<dbReference type="PANTHER" id="PTHR43217:SF2">
    <property type="entry name" value="SUCCINATE-SEMIALDEHYDE DEHYDROGENASE [NADP(+)]"/>
    <property type="match status" value="1"/>
</dbReference>
<keyword evidence="6" id="KW-1185">Reference proteome</keyword>
<dbReference type="EMBL" id="CP005286">
    <property type="protein sequence ID" value="AJE32378.1"/>
    <property type="molecule type" value="Genomic_DNA"/>
</dbReference>
<protein>
    <submittedName>
        <fullName evidence="5">Putative aldehyde dehydrogenase</fullName>
    </submittedName>
</protein>
<feature type="domain" description="Aldehyde dehydrogenase" evidence="4">
    <location>
        <begin position="3"/>
        <end position="447"/>
    </location>
</feature>
<comment type="similarity">
    <text evidence="3">Belongs to the aldehyde dehydrogenase family.</text>
</comment>
<dbReference type="InterPro" id="IPR016161">
    <property type="entry name" value="Ald_DH/histidinol_DH"/>
</dbReference>
<dbReference type="AlphaFoldDB" id="A0A0B5D815"/>
<dbReference type="Gene3D" id="3.40.605.10">
    <property type="entry name" value="Aldehyde Dehydrogenase, Chain A, domain 1"/>
    <property type="match status" value="1"/>
</dbReference>
<dbReference type="InterPro" id="IPR029510">
    <property type="entry name" value="Ald_DH_CS_GLU"/>
</dbReference>
<evidence type="ECO:0000256" key="2">
    <source>
        <dbReference type="PROSITE-ProRule" id="PRU10007"/>
    </source>
</evidence>
<organism evidence="5 6">
    <name type="scientific">Corynebacterium humireducens NBRC 106098 = DSM 45392</name>
    <dbReference type="NCBI Taxonomy" id="1223515"/>
    <lineage>
        <taxon>Bacteria</taxon>
        <taxon>Bacillati</taxon>
        <taxon>Actinomycetota</taxon>
        <taxon>Actinomycetes</taxon>
        <taxon>Mycobacteriales</taxon>
        <taxon>Corynebacteriaceae</taxon>
        <taxon>Corynebacterium</taxon>
    </lineage>
</organism>
<dbReference type="SUPFAM" id="SSF53720">
    <property type="entry name" value="ALDH-like"/>
    <property type="match status" value="1"/>
</dbReference>
<sequence>MTTVALINPSTGETEETFPRFDDADRDALLDRAVTAQRAWRATPLEERAAVLRRTAALYRERAEDLAGLIGREMGKLRRQGLGELRIVADIYDWYAEHAHELLAPQELPAQGALRTFVRKDALGVVLGIMPWNFPYYQVARWAAPNLLLGNALVLKHASLCPLSSQACEDVLLDAGLPAHVFRNVRASGSQMADFIADPRIAAVSLTGSEEAGAAVAEVAGAHHKKSVLELGGNDPFLVLDDHNLEKVLGRYVSARMANAGQACNAPKRLIVLAPFYERALEFLRERIGALPVGAWDDPDAKVGPLSSVEARDEIVRRLAEGDATVVVGGRPLDRPGAFLEPTLLTDVDPASDLGCNEIFGPVAILHRAADVEEAVALANDTDYGLGSYVFGSDLELAQEVASRMEAGMTYVNETGASRPGLPFGGIGRSGYGRELGEWGVDEFANLHLFRVSPAL</sequence>